<dbReference type="InterPro" id="IPR006094">
    <property type="entry name" value="Oxid_FAD_bind_N"/>
</dbReference>
<keyword evidence="2" id="KW-0560">Oxidoreductase</keyword>
<dbReference type="PANTHER" id="PTHR13878:SF91">
    <property type="entry name" value="FAD BINDING DOMAIN PROTEIN (AFU_ORTHOLOGUE AFUA_6G12070)-RELATED"/>
    <property type="match status" value="1"/>
</dbReference>
<dbReference type="Gene3D" id="3.30.465.10">
    <property type="match status" value="2"/>
</dbReference>
<dbReference type="Pfam" id="PF08031">
    <property type="entry name" value="BBE"/>
    <property type="match status" value="1"/>
</dbReference>
<dbReference type="InterPro" id="IPR036318">
    <property type="entry name" value="FAD-bd_PCMH-like_sf"/>
</dbReference>
<dbReference type="InterPro" id="IPR012951">
    <property type="entry name" value="BBE"/>
</dbReference>
<reference evidence="4 5" key="1">
    <citation type="submission" date="2024-02" db="EMBL/GenBank/DDBJ databases">
        <title>A draft genome for the cacao thread blight pathogen Marasmius crinis-equi.</title>
        <authorList>
            <person name="Cohen S.P."/>
            <person name="Baruah I.K."/>
            <person name="Amoako-Attah I."/>
            <person name="Bukari Y."/>
            <person name="Meinhardt L.W."/>
            <person name="Bailey B.A."/>
        </authorList>
    </citation>
    <scope>NUCLEOTIDE SEQUENCE [LARGE SCALE GENOMIC DNA]</scope>
    <source>
        <strain evidence="4 5">GH-76</strain>
    </source>
</reference>
<evidence type="ECO:0000256" key="1">
    <source>
        <dbReference type="ARBA" id="ARBA00005466"/>
    </source>
</evidence>
<protein>
    <recommendedName>
        <fullName evidence="3">FAD-binding PCMH-type domain-containing protein</fullName>
    </recommendedName>
</protein>
<dbReference type="InterPro" id="IPR016169">
    <property type="entry name" value="FAD-bd_PCMH_sub2"/>
</dbReference>
<dbReference type="PANTHER" id="PTHR13878">
    <property type="entry name" value="GULONOLACTONE OXIDASE"/>
    <property type="match status" value="1"/>
</dbReference>
<dbReference type="Proteomes" id="UP001465976">
    <property type="component" value="Unassembled WGS sequence"/>
</dbReference>
<accession>A0ABR3ENI4</accession>
<sequence length="343" mass="37504">MGAGIQWQDAYGFAEKHNITLVGGSDRSVGSVGGWLQGGGHGMLSNTMGLGADRALQFKVVTPGGQYLTANACQNQDLFFALRGGGGGTYGVVMEATVLASPQVTVQMAVVSFKDAKEQLTKDLWSTMTSNSIRWAQEGWGGIATNQIAIYVNPRLNKDEASKSMAPFIDLGKRFQRENVTGAVATMIEFPSWGQYFEWFSNTNVAAAGIPLALGSRLINKENLESPEKQEAVVSALLNASKITPRLIMHSSAPFSHPGDDLTSVTKAWRSSVYHITVISSWNWNTTTEDKQKAYGAVTRSMDYLRNLTPAAAYVNEADVYEPNHEETFWGSNYERLLEIKQK</sequence>
<feature type="domain" description="FAD-binding PCMH-type" evidence="3">
    <location>
        <begin position="1"/>
        <end position="103"/>
    </location>
</feature>
<keyword evidence="5" id="KW-1185">Reference proteome</keyword>
<evidence type="ECO:0000256" key="2">
    <source>
        <dbReference type="ARBA" id="ARBA00023002"/>
    </source>
</evidence>
<name>A0ABR3ENI4_9AGAR</name>
<dbReference type="Pfam" id="PF01565">
    <property type="entry name" value="FAD_binding_4"/>
    <property type="match status" value="1"/>
</dbReference>
<comment type="similarity">
    <text evidence="1">Belongs to the oxygen-dependent FAD-linked oxidoreductase family.</text>
</comment>
<dbReference type="EMBL" id="JBAHYK010002792">
    <property type="protein sequence ID" value="KAL0564427.1"/>
    <property type="molecule type" value="Genomic_DNA"/>
</dbReference>
<evidence type="ECO:0000313" key="5">
    <source>
        <dbReference type="Proteomes" id="UP001465976"/>
    </source>
</evidence>
<evidence type="ECO:0000313" key="4">
    <source>
        <dbReference type="EMBL" id="KAL0564427.1"/>
    </source>
</evidence>
<dbReference type="PROSITE" id="PS51387">
    <property type="entry name" value="FAD_PCMH"/>
    <property type="match status" value="1"/>
</dbReference>
<dbReference type="Gene3D" id="3.40.462.20">
    <property type="match status" value="1"/>
</dbReference>
<proteinExistence type="inferred from homology"/>
<dbReference type="InterPro" id="IPR016166">
    <property type="entry name" value="FAD-bd_PCMH"/>
</dbReference>
<dbReference type="InterPro" id="IPR050432">
    <property type="entry name" value="FAD-linked_Oxidoreductases_BP"/>
</dbReference>
<gene>
    <name evidence="4" type="ORF">V5O48_017620</name>
</gene>
<evidence type="ECO:0000259" key="3">
    <source>
        <dbReference type="PROSITE" id="PS51387"/>
    </source>
</evidence>
<comment type="caution">
    <text evidence="4">The sequence shown here is derived from an EMBL/GenBank/DDBJ whole genome shotgun (WGS) entry which is preliminary data.</text>
</comment>
<dbReference type="SUPFAM" id="SSF56176">
    <property type="entry name" value="FAD-binding/transporter-associated domain-like"/>
    <property type="match status" value="1"/>
</dbReference>
<organism evidence="4 5">
    <name type="scientific">Marasmius crinis-equi</name>
    <dbReference type="NCBI Taxonomy" id="585013"/>
    <lineage>
        <taxon>Eukaryota</taxon>
        <taxon>Fungi</taxon>
        <taxon>Dikarya</taxon>
        <taxon>Basidiomycota</taxon>
        <taxon>Agaricomycotina</taxon>
        <taxon>Agaricomycetes</taxon>
        <taxon>Agaricomycetidae</taxon>
        <taxon>Agaricales</taxon>
        <taxon>Marasmiineae</taxon>
        <taxon>Marasmiaceae</taxon>
        <taxon>Marasmius</taxon>
    </lineage>
</organism>